<evidence type="ECO:0000256" key="1">
    <source>
        <dbReference type="SAM" id="MobiDB-lite"/>
    </source>
</evidence>
<dbReference type="InterPro" id="IPR011033">
    <property type="entry name" value="PRC_barrel-like_sf"/>
</dbReference>
<dbReference type="PANTHER" id="PTHR38463:SF1">
    <property type="entry name" value="STRESS RESPONSE PROTEIN YSNF"/>
    <property type="match status" value="1"/>
</dbReference>
<name>A0A222VXB3_9PSEU</name>
<dbReference type="InterPro" id="IPR052967">
    <property type="entry name" value="Stress_Response_Assoc"/>
</dbReference>
<dbReference type="PANTHER" id="PTHR38463">
    <property type="entry name" value="STRESS RESPONSE PROTEIN YSNF"/>
    <property type="match status" value="1"/>
</dbReference>
<feature type="compositionally biased region" description="Basic and acidic residues" evidence="1">
    <location>
        <begin position="185"/>
        <end position="217"/>
    </location>
</feature>
<protein>
    <submittedName>
        <fullName evidence="2">Conserved domain-containing protein</fullName>
    </submittedName>
</protein>
<dbReference type="GO" id="GO:0019684">
    <property type="term" value="P:photosynthesis, light reaction"/>
    <property type="evidence" value="ECO:0007669"/>
    <property type="project" value="InterPro"/>
</dbReference>
<feature type="compositionally biased region" description="Basic and acidic residues" evidence="1">
    <location>
        <begin position="164"/>
        <end position="175"/>
    </location>
</feature>
<feature type="compositionally biased region" description="Polar residues" evidence="1">
    <location>
        <begin position="150"/>
        <end position="162"/>
    </location>
</feature>
<dbReference type="InterPro" id="IPR019060">
    <property type="entry name" value="DUF2382"/>
</dbReference>
<sequence>MVTPIEPAKLVDSTVVDREGSKIGKVGSVYLSDETGSPEWVTVKTGLFGHKENFVPLQGASMDSEGLHVSVDKQRVTDAPRIDPDGHLSQQENSELYKYYNLPVPQQRMASGGRSPQRDNQAMAAGAAPNAMRSNREPSEQGMRNARDMQGSQSTQGSQAMQANREHALRDREQTGTRAGAMEGAEAKSAKDTQGERGARDKRRAGDDTMIRSEEQLKVGTEQVETGHVRLRKYVVTEEQQITVPVSHEEVRLEREPITGAERETSATIGEETYDVTLHAEKPVVRKETVAVERVRLGTEKITEEQTVTDSVRKERVEVEDDTKKPKHGRSES</sequence>
<dbReference type="NCBIfam" id="TIGR02271">
    <property type="entry name" value="YsnF/AvaK domain"/>
    <property type="match status" value="1"/>
</dbReference>
<accession>A0A222VXB3</accession>
<feature type="compositionally biased region" description="Low complexity" evidence="1">
    <location>
        <begin position="122"/>
        <end position="131"/>
    </location>
</feature>
<evidence type="ECO:0000313" key="3">
    <source>
        <dbReference type="Proteomes" id="UP000199494"/>
    </source>
</evidence>
<keyword evidence="3" id="KW-1185">Reference proteome</keyword>
<evidence type="ECO:0000313" key="2">
    <source>
        <dbReference type="EMBL" id="SDD14101.1"/>
    </source>
</evidence>
<feature type="region of interest" description="Disordered" evidence="1">
    <location>
        <begin position="299"/>
        <end position="333"/>
    </location>
</feature>
<dbReference type="InterPro" id="IPR027275">
    <property type="entry name" value="PRC-brl_dom"/>
</dbReference>
<dbReference type="KEGG" id="pmad:BAY61_30145"/>
<organism evidence="2 3">
    <name type="scientific">Prauserella marina</name>
    <dbReference type="NCBI Taxonomy" id="530584"/>
    <lineage>
        <taxon>Bacteria</taxon>
        <taxon>Bacillati</taxon>
        <taxon>Actinomycetota</taxon>
        <taxon>Actinomycetes</taxon>
        <taxon>Pseudonocardiales</taxon>
        <taxon>Pseudonocardiaceae</taxon>
        <taxon>Prauserella</taxon>
    </lineage>
</organism>
<feature type="region of interest" description="Disordered" evidence="1">
    <location>
        <begin position="106"/>
        <end position="223"/>
    </location>
</feature>
<dbReference type="Proteomes" id="UP000199494">
    <property type="component" value="Unassembled WGS sequence"/>
</dbReference>
<gene>
    <name evidence="2" type="ORF">SAMN05421630_10697</name>
</gene>
<dbReference type="Pfam" id="PF09557">
    <property type="entry name" value="DUF2382"/>
    <property type="match status" value="1"/>
</dbReference>
<reference evidence="2 3" key="1">
    <citation type="submission" date="2016-10" db="EMBL/GenBank/DDBJ databases">
        <authorList>
            <person name="de Groot N.N."/>
        </authorList>
    </citation>
    <scope>NUCLEOTIDE SEQUENCE [LARGE SCALE GENOMIC DNA]</scope>
    <source>
        <strain evidence="2 3">CGMCC 4.5506</strain>
    </source>
</reference>
<proteinExistence type="predicted"/>
<dbReference type="Gene3D" id="3.90.50.10">
    <property type="entry name" value="Photosynthetic Reaction Center, subunit H, domain 2"/>
    <property type="match status" value="1"/>
</dbReference>
<dbReference type="AlphaFoldDB" id="A0A222VXB3"/>
<dbReference type="STRING" id="530584.SAMN05421630_10697"/>
<dbReference type="OrthoDB" id="3712018at2"/>
<dbReference type="InterPro" id="IPR014747">
    <property type="entry name" value="Bac_photo_RC_H_C"/>
</dbReference>
<dbReference type="Pfam" id="PF05239">
    <property type="entry name" value="PRC"/>
    <property type="match status" value="1"/>
</dbReference>
<dbReference type="SUPFAM" id="SSF50346">
    <property type="entry name" value="PRC-barrel domain"/>
    <property type="match status" value="1"/>
</dbReference>
<dbReference type="EMBL" id="FMZE01000006">
    <property type="protein sequence ID" value="SDD14101.1"/>
    <property type="molecule type" value="Genomic_DNA"/>
</dbReference>
<dbReference type="GO" id="GO:0030077">
    <property type="term" value="C:plasma membrane light-harvesting complex"/>
    <property type="evidence" value="ECO:0007669"/>
    <property type="project" value="InterPro"/>
</dbReference>